<keyword evidence="1" id="KW-1133">Transmembrane helix</keyword>
<dbReference type="RefSeq" id="WP_106513252.1">
    <property type="nucleotide sequence ID" value="NZ_PXYI01000004.1"/>
</dbReference>
<dbReference type="PANTHER" id="PTHR35337:SF1">
    <property type="entry name" value="SLR1478 PROTEIN"/>
    <property type="match status" value="1"/>
</dbReference>
<dbReference type="EMBL" id="PXYI01000004">
    <property type="protein sequence ID" value="PSJ39352.1"/>
    <property type="molecule type" value="Genomic_DNA"/>
</dbReference>
<dbReference type="AlphaFoldDB" id="A0A2P7QN07"/>
<feature type="transmembrane region" description="Helical" evidence="1">
    <location>
        <begin position="239"/>
        <end position="262"/>
    </location>
</feature>
<protein>
    <recommendedName>
        <fullName evidence="4">Stage II sporulation protein M</fullName>
    </recommendedName>
</protein>
<dbReference type="Pfam" id="PF01944">
    <property type="entry name" value="SpoIIM"/>
    <property type="match status" value="1"/>
</dbReference>
<accession>A0A2P7QN07</accession>
<dbReference type="OrthoDB" id="7699993at2"/>
<organism evidence="2 3">
    <name type="scientific">Allosphingosinicella deserti</name>
    <dbReference type="NCBI Taxonomy" id="2116704"/>
    <lineage>
        <taxon>Bacteria</taxon>
        <taxon>Pseudomonadati</taxon>
        <taxon>Pseudomonadota</taxon>
        <taxon>Alphaproteobacteria</taxon>
        <taxon>Sphingomonadales</taxon>
        <taxon>Sphingomonadaceae</taxon>
        <taxon>Allosphingosinicella</taxon>
    </lineage>
</organism>
<reference evidence="2 3" key="1">
    <citation type="submission" date="2018-03" db="EMBL/GenBank/DDBJ databases">
        <title>The draft genome of Sphingosinicella sp. GL-C-18.</title>
        <authorList>
            <person name="Liu L."/>
            <person name="Li L."/>
            <person name="Liang L."/>
            <person name="Zhang X."/>
            <person name="Wang T."/>
        </authorList>
    </citation>
    <scope>NUCLEOTIDE SEQUENCE [LARGE SCALE GENOMIC DNA]</scope>
    <source>
        <strain evidence="2 3">GL-C-18</strain>
    </source>
</reference>
<feature type="transmembrane region" description="Helical" evidence="1">
    <location>
        <begin position="274"/>
        <end position="292"/>
    </location>
</feature>
<feature type="transmembrane region" description="Helical" evidence="1">
    <location>
        <begin position="113"/>
        <end position="130"/>
    </location>
</feature>
<evidence type="ECO:0000313" key="2">
    <source>
        <dbReference type="EMBL" id="PSJ39352.1"/>
    </source>
</evidence>
<dbReference type="InterPro" id="IPR002798">
    <property type="entry name" value="SpoIIM-like"/>
</dbReference>
<feature type="transmembrane region" description="Helical" evidence="1">
    <location>
        <begin position="171"/>
        <end position="194"/>
    </location>
</feature>
<keyword evidence="1" id="KW-0812">Transmembrane</keyword>
<gene>
    <name evidence="2" type="ORF">C7I55_12055</name>
</gene>
<evidence type="ECO:0000313" key="3">
    <source>
        <dbReference type="Proteomes" id="UP000241167"/>
    </source>
</evidence>
<comment type="caution">
    <text evidence="2">The sequence shown here is derived from an EMBL/GenBank/DDBJ whole genome shotgun (WGS) entry which is preliminary data.</text>
</comment>
<dbReference type="PANTHER" id="PTHR35337">
    <property type="entry name" value="SLR1478 PROTEIN"/>
    <property type="match status" value="1"/>
</dbReference>
<keyword evidence="1" id="KW-0472">Membrane</keyword>
<proteinExistence type="predicted"/>
<feature type="transmembrane region" description="Helical" evidence="1">
    <location>
        <begin position="304"/>
        <end position="323"/>
    </location>
</feature>
<evidence type="ECO:0008006" key="4">
    <source>
        <dbReference type="Google" id="ProtNLM"/>
    </source>
</evidence>
<sequence length="330" mass="35833">MNAPAQFRGLRAEREEEWRRLDALVSLCERKSPRALSDDDLMALPVLYRSALSSLSVARETSLDLELVTYLEHLCARAYFFLYGVRTSPGARLRQFFVHDWPAAVRGLGRETLIALALMLVGTIAGYLLVSAQPEYFNAFVPGDLASGRDFSASREKLRESLYSGADQDGLAFFATYLFTHNAQVAIFCFALGFAFGVPTTLLLVYTGAMLGAFLALYGGHGLGPQLGGWLIIHGSTELFAIALAGAAGLRIGWSVVFPGAASRLAAASMVGRGAATAMVGVVFMLIAAGLLEGFARQLIREDAVRYAIGLTMLLLWLVYFYAPRRPRNG</sequence>
<dbReference type="Proteomes" id="UP000241167">
    <property type="component" value="Unassembled WGS sequence"/>
</dbReference>
<evidence type="ECO:0000256" key="1">
    <source>
        <dbReference type="SAM" id="Phobius"/>
    </source>
</evidence>
<keyword evidence="3" id="KW-1185">Reference proteome</keyword>
<feature type="transmembrane region" description="Helical" evidence="1">
    <location>
        <begin position="201"/>
        <end position="219"/>
    </location>
</feature>
<name>A0A2P7QN07_9SPHN</name>